<evidence type="ECO:0000313" key="1">
    <source>
        <dbReference type="EMBL" id="RNA40368.1"/>
    </source>
</evidence>
<sequence length="82" mass="9559">MNGISLLGNQSIIKKIIITHYRVLSALRHSLGLKINFSSRAAKDFNHFFCFIYLSVHLKLINLLELEIKKFCFINNMFQKSD</sequence>
<comment type="caution">
    <text evidence="1">The sequence shown here is derived from an EMBL/GenBank/DDBJ whole genome shotgun (WGS) entry which is preliminary data.</text>
</comment>
<proteinExistence type="predicted"/>
<name>A0A3M7SXP8_BRAPC</name>
<keyword evidence="2" id="KW-1185">Reference proteome</keyword>
<accession>A0A3M7SXP8</accession>
<dbReference type="Proteomes" id="UP000276133">
    <property type="component" value="Unassembled WGS sequence"/>
</dbReference>
<protein>
    <submittedName>
        <fullName evidence="1">Uncharacterized protein</fullName>
    </submittedName>
</protein>
<reference evidence="1 2" key="1">
    <citation type="journal article" date="2018" name="Sci. Rep.">
        <title>Genomic signatures of local adaptation to the degree of environmental predictability in rotifers.</title>
        <authorList>
            <person name="Franch-Gras L."/>
            <person name="Hahn C."/>
            <person name="Garcia-Roger E.M."/>
            <person name="Carmona M.J."/>
            <person name="Serra M."/>
            <person name="Gomez A."/>
        </authorList>
    </citation>
    <scope>NUCLEOTIDE SEQUENCE [LARGE SCALE GENOMIC DNA]</scope>
    <source>
        <strain evidence="1">HYR1</strain>
    </source>
</reference>
<dbReference type="EMBL" id="REGN01000651">
    <property type="protein sequence ID" value="RNA40368.1"/>
    <property type="molecule type" value="Genomic_DNA"/>
</dbReference>
<evidence type="ECO:0000313" key="2">
    <source>
        <dbReference type="Proteomes" id="UP000276133"/>
    </source>
</evidence>
<dbReference type="AlphaFoldDB" id="A0A3M7SXP8"/>
<organism evidence="1 2">
    <name type="scientific">Brachionus plicatilis</name>
    <name type="common">Marine rotifer</name>
    <name type="synonym">Brachionus muelleri</name>
    <dbReference type="NCBI Taxonomy" id="10195"/>
    <lineage>
        <taxon>Eukaryota</taxon>
        <taxon>Metazoa</taxon>
        <taxon>Spiralia</taxon>
        <taxon>Gnathifera</taxon>
        <taxon>Rotifera</taxon>
        <taxon>Eurotatoria</taxon>
        <taxon>Monogononta</taxon>
        <taxon>Pseudotrocha</taxon>
        <taxon>Ploima</taxon>
        <taxon>Brachionidae</taxon>
        <taxon>Brachionus</taxon>
    </lineage>
</organism>
<gene>
    <name evidence="1" type="ORF">BpHYR1_042511</name>
</gene>